<dbReference type="OrthoDB" id="9801609at2"/>
<reference evidence="3 4" key="1">
    <citation type="submission" date="2019-08" db="EMBL/GenBank/DDBJ databases">
        <authorList>
            <person name="Dong K."/>
        </authorList>
    </citation>
    <scope>NUCLEOTIDE SEQUENCE [LARGE SCALE GENOMIC DNA]</scope>
    <source>
        <strain evidence="3 4">JCM14558</strain>
    </source>
</reference>
<proteinExistence type="predicted"/>
<dbReference type="SUPFAM" id="SSF53756">
    <property type="entry name" value="UDP-Glycosyltransferase/glycogen phosphorylase"/>
    <property type="match status" value="1"/>
</dbReference>
<accession>A0A5C8I6Q2</accession>
<dbReference type="GO" id="GO:0016757">
    <property type="term" value="F:glycosyltransferase activity"/>
    <property type="evidence" value="ECO:0007669"/>
    <property type="project" value="TreeGrafter"/>
</dbReference>
<dbReference type="PANTHER" id="PTHR46401">
    <property type="entry name" value="GLYCOSYLTRANSFERASE WBBK-RELATED"/>
    <property type="match status" value="1"/>
</dbReference>
<gene>
    <name evidence="3" type="ORF">FVP77_09570</name>
</gene>
<dbReference type="GO" id="GO:0009103">
    <property type="term" value="P:lipopolysaccharide biosynthetic process"/>
    <property type="evidence" value="ECO:0007669"/>
    <property type="project" value="TreeGrafter"/>
</dbReference>
<dbReference type="Gene3D" id="3.40.50.11090">
    <property type="match status" value="1"/>
</dbReference>
<evidence type="ECO:0000256" key="1">
    <source>
        <dbReference type="ARBA" id="ARBA00022679"/>
    </source>
</evidence>
<evidence type="ECO:0000313" key="4">
    <source>
        <dbReference type="Proteomes" id="UP000321034"/>
    </source>
</evidence>
<feature type="compositionally biased region" description="Low complexity" evidence="2">
    <location>
        <begin position="71"/>
        <end position="80"/>
    </location>
</feature>
<feature type="region of interest" description="Disordered" evidence="2">
    <location>
        <begin position="139"/>
        <end position="187"/>
    </location>
</feature>
<dbReference type="AlphaFoldDB" id="A0A5C8I6Q2"/>
<comment type="caution">
    <text evidence="3">The sequence shown here is derived from an EMBL/GenBank/DDBJ whole genome shotgun (WGS) entry which is preliminary data.</text>
</comment>
<name>A0A5C8I6Q2_9MICO</name>
<sequence length="585" mass="63105">MAPSPVGYPGTALRLGCRGRRQSLLERAGAHRRGHVVARRFRIVRIERPHLSLRSPRCGRHGERLAGVGARGARGSSSRAQPRVHRDHARPRAGGVRLPRLPRSPRESAHLRGGARSRPRDALLARSVVHRDLHLHAVDTQRAAPGTAGGLGSLGHDGECDPGPVGDAHRRDSFRSGRSRRRPRPQRGVHTAVLRLVLATDRIGRAARFRGGGAMSADEPVSDVHFLLPAPAPTPIGGYKVVYEYADALVSQGVGVTVWHSPFFNAFENGRLSLFRAGILAAGLWRRRLMGRATTSIPWYHFDERVQVKVTAARPRPKLGRRSVVVATAVQTTAYVAHVARRAGATSLALIQHFETWAAPEDVIRRAWARADERIVIAPWLADLCSRAGLSSVLLTNALDVDSFPTGAPLAERRPMVMSLLSPHGYKRPDVVAEALGAVRARRPDVRVVAFGIDPVPPRPLAPGVEYVSDPSPEVLRELYRSASVYLCGSDAEGWHLPPAEATLSGAAVVSTDIGGVRASMGDEALYAPPGDGEALASLAEHVLDDLDASQSRVDAAAARLRSVTYASNTRAFLAIAAAVRQRHS</sequence>
<evidence type="ECO:0000256" key="2">
    <source>
        <dbReference type="SAM" id="MobiDB-lite"/>
    </source>
</evidence>
<evidence type="ECO:0000313" key="3">
    <source>
        <dbReference type="EMBL" id="TXK13890.1"/>
    </source>
</evidence>
<feature type="compositionally biased region" description="Basic residues" evidence="2">
    <location>
        <begin position="177"/>
        <end position="187"/>
    </location>
</feature>
<keyword evidence="1 3" id="KW-0808">Transferase</keyword>
<protein>
    <submittedName>
        <fullName evidence="3">Glycosyltransferase family 4 protein</fullName>
    </submittedName>
</protein>
<dbReference type="Pfam" id="PF13692">
    <property type="entry name" value="Glyco_trans_1_4"/>
    <property type="match status" value="1"/>
</dbReference>
<feature type="compositionally biased region" description="Basic residues" evidence="2">
    <location>
        <begin position="82"/>
        <end position="91"/>
    </location>
</feature>
<dbReference type="Gene3D" id="3.40.50.2000">
    <property type="entry name" value="Glycogen Phosphorylase B"/>
    <property type="match status" value="1"/>
</dbReference>
<dbReference type="Proteomes" id="UP000321034">
    <property type="component" value="Unassembled WGS sequence"/>
</dbReference>
<dbReference type="PANTHER" id="PTHR46401:SF2">
    <property type="entry name" value="GLYCOSYLTRANSFERASE WBBK-RELATED"/>
    <property type="match status" value="1"/>
</dbReference>
<dbReference type="CDD" id="cd03801">
    <property type="entry name" value="GT4_PimA-like"/>
    <property type="match status" value="1"/>
</dbReference>
<organism evidence="3 4">
    <name type="scientific">Microbacterium hatanonis</name>
    <dbReference type="NCBI Taxonomy" id="404366"/>
    <lineage>
        <taxon>Bacteria</taxon>
        <taxon>Bacillati</taxon>
        <taxon>Actinomycetota</taxon>
        <taxon>Actinomycetes</taxon>
        <taxon>Micrococcales</taxon>
        <taxon>Microbacteriaceae</taxon>
        <taxon>Microbacterium</taxon>
    </lineage>
</organism>
<dbReference type="EMBL" id="VRSV01000001">
    <property type="protein sequence ID" value="TXK13890.1"/>
    <property type="molecule type" value="Genomic_DNA"/>
</dbReference>
<keyword evidence="4" id="KW-1185">Reference proteome</keyword>
<feature type="region of interest" description="Disordered" evidence="2">
    <location>
        <begin position="55"/>
        <end position="119"/>
    </location>
</feature>